<protein>
    <submittedName>
        <fullName evidence="4">Triple tyrosine motif-containing protein</fullName>
    </submittedName>
</protein>
<dbReference type="InterPro" id="IPR011123">
    <property type="entry name" value="Y_Y_Y"/>
</dbReference>
<evidence type="ECO:0000256" key="1">
    <source>
        <dbReference type="SAM" id="Coils"/>
    </source>
</evidence>
<dbReference type="EMBL" id="CP119311">
    <property type="protein sequence ID" value="WEK34578.1"/>
    <property type="molecule type" value="Genomic_DNA"/>
</dbReference>
<evidence type="ECO:0000259" key="3">
    <source>
        <dbReference type="SMART" id="SM00421"/>
    </source>
</evidence>
<dbReference type="Pfam" id="PF07495">
    <property type="entry name" value="Y_Y_Y"/>
    <property type="match status" value="1"/>
</dbReference>
<gene>
    <name evidence="4" type="ORF">P0Y53_18990</name>
</gene>
<dbReference type="GO" id="GO:0006355">
    <property type="term" value="P:regulation of DNA-templated transcription"/>
    <property type="evidence" value="ECO:0007669"/>
    <property type="project" value="InterPro"/>
</dbReference>
<proteinExistence type="predicted"/>
<accession>A0AAJ6BEZ1</accession>
<feature type="coiled-coil region" evidence="1">
    <location>
        <begin position="776"/>
        <end position="823"/>
    </location>
</feature>
<evidence type="ECO:0000313" key="4">
    <source>
        <dbReference type="EMBL" id="WEK34578.1"/>
    </source>
</evidence>
<dbReference type="Gene3D" id="1.10.10.10">
    <property type="entry name" value="Winged helix-like DNA-binding domain superfamily/Winged helix DNA-binding domain"/>
    <property type="match status" value="1"/>
</dbReference>
<dbReference type="Gene3D" id="2.130.10.10">
    <property type="entry name" value="YVTN repeat-like/Quinoprotein amine dehydrogenase"/>
    <property type="match status" value="2"/>
</dbReference>
<sequence>MRWLLALLVVMQLPSYAPAQNSIGFPDILNYSKQQYQGGGQNWDAAIDRKGILYFANTEGLLTFDGHYWKLYPVPNNTRLRSVLTHESGRIYTGAQDELGYFFPNERGILQYTSLKHLLPDGRKNMADVWDIEEYDGAIFFRASDRLFEYRNNQIRCYDAPSEWRKLFRTGSGLYIQDFNEGLLQYNAGQWRTICDTRQLGDRLITSLHDTESGGLLLTTLKDGLFTVTNGRLEPWATEADPVFKTGRIYCAISLPDDALVAGTTSAGCYIINKRSGRIIQRFCMEEGLQNNNVLQLFADERRNIWLALDNGIDLIRYNTFVKQIYPNKKNLLTTYTAQVYHNNLYIGTSDGVYHTLLDGSADFSLSRNPFELVSNTKGQVWHLSVINDQLLLGHHEGTFLINNATATPLLKDKGCWLYKPYPANNSSQVLIGAYNGLYRMKSNGKQFLEPTPFSGLTESLRFLSIDRQNRVWASHPYRGIYQLSLLGDSLGFRCLGSREGLPSSYENFVYKVRNRVVVATLKGIYEYDERQGRFQPSADLHSILGNVPVQYLAEDGSGNIWFVSDKVPGIIDFHKPANGHPYSIIYFPELKRRIVSGFEFIYPYDEENIFLAAEQGIYHINYKNYSRFIAEPAVAIGRVRASGQGDSLLFNGYFASKNSLLPRQDPRQQVQLPNGYNNFRFEFASPAYDQGRNIEYSYRLTDFDAGWSQWAPKTEKEYTNLPYGSYTFQVKARDNLGNESAMEAYSFRILPAWYQTKLAHALYILAGLLLLYQLYRQQKNKFAEQQRKHREEQERLIVSHQLELERNEKELIKVQNDKLESDVHFKNRELATVTMHLVERGRVLSAIREKLVETIRKQEPPVSLTNFRRVLRLFEEAENNEEDWEHFARHFDEVHSNYLSTIKKHFPTLSITDLKLCAYLHINLTSKEIAQLLGISVRGVETSRYRLRKKLNIPGDIALNTFLQEAIAAPPEGTARPGPLPVQPQPLW</sequence>
<dbReference type="InterPro" id="IPR011047">
    <property type="entry name" value="Quinoprotein_ADH-like_sf"/>
</dbReference>
<evidence type="ECO:0000313" key="5">
    <source>
        <dbReference type="Proteomes" id="UP001220610"/>
    </source>
</evidence>
<dbReference type="GO" id="GO:0003677">
    <property type="term" value="F:DNA binding"/>
    <property type="evidence" value="ECO:0007669"/>
    <property type="project" value="InterPro"/>
</dbReference>
<evidence type="ECO:0000256" key="2">
    <source>
        <dbReference type="SAM" id="SignalP"/>
    </source>
</evidence>
<feature type="chain" id="PRO_5042512097" evidence="2">
    <location>
        <begin position="20"/>
        <end position="989"/>
    </location>
</feature>
<feature type="signal peptide" evidence="2">
    <location>
        <begin position="1"/>
        <end position="19"/>
    </location>
</feature>
<name>A0AAJ6BEZ1_9BACT</name>
<keyword evidence="1" id="KW-0175">Coiled coil</keyword>
<dbReference type="SMART" id="SM00421">
    <property type="entry name" value="HTH_LUXR"/>
    <property type="match status" value="1"/>
</dbReference>
<reference evidence="4" key="1">
    <citation type="submission" date="2023-03" db="EMBL/GenBank/DDBJ databases">
        <title>Andean soil-derived lignocellulolytic bacterial consortium as a source of novel taxa and putative plastic-active enzymes.</title>
        <authorList>
            <person name="Diaz-Garcia L."/>
            <person name="Chuvochina M."/>
            <person name="Feuerriegel G."/>
            <person name="Bunk B."/>
            <person name="Sproer C."/>
            <person name="Streit W.R."/>
            <person name="Rodriguez L.M."/>
            <person name="Overmann J."/>
            <person name="Jimenez D.J."/>
        </authorList>
    </citation>
    <scope>NUCLEOTIDE SEQUENCE</scope>
    <source>
        <strain evidence="4">MAG 7</strain>
    </source>
</reference>
<dbReference type="InterPro" id="IPR015943">
    <property type="entry name" value="WD40/YVTN_repeat-like_dom_sf"/>
</dbReference>
<dbReference type="AlphaFoldDB" id="A0AAJ6BEZ1"/>
<keyword evidence="2" id="KW-0732">Signal</keyword>
<dbReference type="InterPro" id="IPR013783">
    <property type="entry name" value="Ig-like_fold"/>
</dbReference>
<dbReference type="Proteomes" id="UP001220610">
    <property type="component" value="Chromosome"/>
</dbReference>
<dbReference type="InterPro" id="IPR000792">
    <property type="entry name" value="Tscrpt_reg_LuxR_C"/>
</dbReference>
<dbReference type="InterPro" id="IPR036388">
    <property type="entry name" value="WH-like_DNA-bd_sf"/>
</dbReference>
<feature type="domain" description="HTH luxR-type" evidence="3">
    <location>
        <begin position="907"/>
        <end position="964"/>
    </location>
</feature>
<dbReference type="Gene3D" id="2.60.40.10">
    <property type="entry name" value="Immunoglobulins"/>
    <property type="match status" value="1"/>
</dbReference>
<dbReference type="SUPFAM" id="SSF50998">
    <property type="entry name" value="Quinoprotein alcohol dehydrogenase-like"/>
    <property type="match status" value="2"/>
</dbReference>
<organism evidence="4 5">
    <name type="scientific">Candidatus Pseudobacter hemicellulosilyticus</name>
    <dbReference type="NCBI Taxonomy" id="3121375"/>
    <lineage>
        <taxon>Bacteria</taxon>
        <taxon>Pseudomonadati</taxon>
        <taxon>Bacteroidota</taxon>
        <taxon>Chitinophagia</taxon>
        <taxon>Chitinophagales</taxon>
        <taxon>Chitinophagaceae</taxon>
        <taxon>Pseudobacter</taxon>
    </lineage>
</organism>
<dbReference type="InterPro" id="IPR016032">
    <property type="entry name" value="Sig_transdc_resp-reg_C-effctor"/>
</dbReference>
<dbReference type="SUPFAM" id="SSF46894">
    <property type="entry name" value="C-terminal effector domain of the bipartite response regulators"/>
    <property type="match status" value="1"/>
</dbReference>